<accession>A0A238JT54</accession>
<dbReference type="InterPro" id="IPR025827">
    <property type="entry name" value="Zn_ribbon_recom_dom"/>
</dbReference>
<sequence>MLRCNLYAGYLEYENWAVPLTKAKHPPLISYDTYLTIQERLEGKNVVPARKNLSRDIPLRSFLVCEHCGRRITSCWSQCHTGRKYPYYLCQYRNCPERGKSTPKQKVENEFEQLLGKVVPDQTPLNVAEQMFRDAWEVRIRSTQSQEIEKMVELNLNRAVRIEADANAGAYEARV</sequence>
<dbReference type="Pfam" id="PF13408">
    <property type="entry name" value="Zn_ribbon_recom"/>
    <property type="match status" value="1"/>
</dbReference>
<organism evidence="2 3">
    <name type="scientific">Pelagimonas varians</name>
    <dbReference type="NCBI Taxonomy" id="696760"/>
    <lineage>
        <taxon>Bacteria</taxon>
        <taxon>Pseudomonadati</taxon>
        <taxon>Pseudomonadota</taxon>
        <taxon>Alphaproteobacteria</taxon>
        <taxon>Rhodobacterales</taxon>
        <taxon>Roseobacteraceae</taxon>
        <taxon>Pelagimonas</taxon>
    </lineage>
</organism>
<proteinExistence type="predicted"/>
<evidence type="ECO:0000313" key="2">
    <source>
        <dbReference type="EMBL" id="SMX33820.1"/>
    </source>
</evidence>
<dbReference type="AlphaFoldDB" id="A0A238JT54"/>
<name>A0A238JT54_9RHOB</name>
<evidence type="ECO:0000259" key="1">
    <source>
        <dbReference type="Pfam" id="PF13408"/>
    </source>
</evidence>
<dbReference type="Proteomes" id="UP000220836">
    <property type="component" value="Unassembled WGS sequence"/>
</dbReference>
<protein>
    <recommendedName>
        <fullName evidence="1">Recombinase zinc beta ribbon domain-containing protein</fullName>
    </recommendedName>
</protein>
<reference evidence="2 3" key="1">
    <citation type="submission" date="2017-05" db="EMBL/GenBank/DDBJ databases">
        <authorList>
            <person name="Song R."/>
            <person name="Chenine A.L."/>
            <person name="Ruprecht R.M."/>
        </authorList>
    </citation>
    <scope>NUCLEOTIDE SEQUENCE [LARGE SCALE GENOMIC DNA]</scope>
    <source>
        <strain evidence="2 3">CECT 8663</strain>
    </source>
</reference>
<gene>
    <name evidence="2" type="ORF">PEV8663_00313</name>
</gene>
<feature type="domain" description="Recombinase zinc beta ribbon" evidence="1">
    <location>
        <begin position="58"/>
        <end position="109"/>
    </location>
</feature>
<keyword evidence="3" id="KW-1185">Reference proteome</keyword>
<evidence type="ECO:0000313" key="3">
    <source>
        <dbReference type="Proteomes" id="UP000220836"/>
    </source>
</evidence>
<dbReference type="EMBL" id="FXYH01000001">
    <property type="protein sequence ID" value="SMX33820.1"/>
    <property type="molecule type" value="Genomic_DNA"/>
</dbReference>